<protein>
    <submittedName>
        <fullName evidence="6">Thiol reductase thioredoxin</fullName>
    </submittedName>
</protein>
<dbReference type="PANTHER" id="PTHR45663">
    <property type="entry name" value="GEO12009P1"/>
    <property type="match status" value="1"/>
</dbReference>
<dbReference type="GO" id="GO:0015035">
    <property type="term" value="F:protein-disulfide reductase activity"/>
    <property type="evidence" value="ECO:0007669"/>
    <property type="project" value="TreeGrafter"/>
</dbReference>
<accession>A0A371R2J3</accession>
<feature type="domain" description="Thioredoxin" evidence="4">
    <location>
        <begin position="11"/>
        <end position="143"/>
    </location>
</feature>
<dbReference type="PROSITE" id="PS51352">
    <property type="entry name" value="THIOREDOXIN_2"/>
    <property type="match status" value="1"/>
</dbReference>
<dbReference type="Pfam" id="PF00085">
    <property type="entry name" value="Thioredoxin"/>
    <property type="match status" value="1"/>
</dbReference>
<dbReference type="Proteomes" id="UP000257123">
    <property type="component" value="Unassembled WGS sequence"/>
</dbReference>
<dbReference type="InterPro" id="IPR013766">
    <property type="entry name" value="Thioredoxin_domain"/>
</dbReference>
<evidence type="ECO:0000313" key="5">
    <source>
        <dbReference type="EMBL" id="RFA93559.1"/>
    </source>
</evidence>
<dbReference type="AlphaFoldDB" id="A0A371R2J3"/>
<sequence length="148" mass="16542">MEARSASMDELDRLLWKKAVELSAREGRPRCCTVGYTPGYVLRGGSQLKNAIYGCKVAFVMFFGKTCPYCQMFDPIFRQVGERYRDFANFVKADIEEFYQLAASLGIMGTPATVAFVDGRPVEVAPGFMTAPQFRAFVEAVLKYASCK</sequence>
<dbReference type="GO" id="GO:0005737">
    <property type="term" value="C:cytoplasm"/>
    <property type="evidence" value="ECO:0007669"/>
    <property type="project" value="TreeGrafter"/>
</dbReference>
<comment type="caution">
    <text evidence="6">The sequence shown here is derived from an EMBL/GenBank/DDBJ whole genome shotgun (WGS) entry which is preliminary data.</text>
</comment>
<evidence type="ECO:0000256" key="3">
    <source>
        <dbReference type="ARBA" id="ARBA00023157"/>
    </source>
</evidence>
<evidence type="ECO:0000313" key="6">
    <source>
        <dbReference type="EMBL" id="RFA97744.1"/>
    </source>
</evidence>
<dbReference type="SUPFAM" id="SSF52833">
    <property type="entry name" value="Thioredoxin-like"/>
    <property type="match status" value="1"/>
</dbReference>
<dbReference type="Gene3D" id="3.40.30.10">
    <property type="entry name" value="Glutaredoxin"/>
    <property type="match status" value="1"/>
</dbReference>
<dbReference type="PANTHER" id="PTHR45663:SF11">
    <property type="entry name" value="GEO12009P1"/>
    <property type="match status" value="1"/>
</dbReference>
<evidence type="ECO:0000259" key="4">
    <source>
        <dbReference type="PROSITE" id="PS51352"/>
    </source>
</evidence>
<dbReference type="EMBL" id="NMUF01000022">
    <property type="protein sequence ID" value="RFA97744.1"/>
    <property type="molecule type" value="Genomic_DNA"/>
</dbReference>
<gene>
    <name evidence="5" type="ORF">CGL51_12425</name>
    <name evidence="6" type="ORF">CGL52_08300</name>
</gene>
<dbReference type="InterPro" id="IPR017937">
    <property type="entry name" value="Thioredoxin_CS"/>
</dbReference>
<evidence type="ECO:0000313" key="8">
    <source>
        <dbReference type="Proteomes" id="UP000257123"/>
    </source>
</evidence>
<reference evidence="7 8" key="1">
    <citation type="submission" date="2017-07" db="EMBL/GenBank/DDBJ databases">
        <title>Draft genome sequence of aerobic hyperthermophilic archaea, Pyrobaculum aerophilum YKB31 and YKB32.</title>
        <authorList>
            <person name="Mochizuki T."/>
            <person name="Berliner A.J."/>
            <person name="Yoshida-Takashima Y."/>
            <person name="Takaki Y."/>
            <person name="Nunoura T."/>
            <person name="Takai K."/>
        </authorList>
    </citation>
    <scope>NUCLEOTIDE SEQUENCE [LARGE SCALE GENOMIC DNA]</scope>
    <source>
        <strain evidence="5 8">YKB31</strain>
        <strain evidence="6 7">YKB32</strain>
    </source>
</reference>
<evidence type="ECO:0000256" key="2">
    <source>
        <dbReference type="ARBA" id="ARBA00022982"/>
    </source>
</evidence>
<dbReference type="InterPro" id="IPR036249">
    <property type="entry name" value="Thioredoxin-like_sf"/>
</dbReference>
<evidence type="ECO:0000313" key="7">
    <source>
        <dbReference type="Proteomes" id="UP000256877"/>
    </source>
</evidence>
<dbReference type="OrthoDB" id="35385at2157"/>
<dbReference type="Proteomes" id="UP000256877">
    <property type="component" value="Unassembled WGS sequence"/>
</dbReference>
<name>A0A371R2J3_9CREN</name>
<keyword evidence="3" id="KW-1015">Disulfide bond</keyword>
<dbReference type="PROSITE" id="PS00194">
    <property type="entry name" value="THIOREDOXIN_1"/>
    <property type="match status" value="1"/>
</dbReference>
<dbReference type="CDD" id="cd02947">
    <property type="entry name" value="TRX_family"/>
    <property type="match status" value="1"/>
</dbReference>
<organism evidence="6 7">
    <name type="scientific">Pyrobaculum aerophilum</name>
    <dbReference type="NCBI Taxonomy" id="13773"/>
    <lineage>
        <taxon>Archaea</taxon>
        <taxon>Thermoproteota</taxon>
        <taxon>Thermoprotei</taxon>
        <taxon>Thermoproteales</taxon>
        <taxon>Thermoproteaceae</taxon>
        <taxon>Pyrobaculum</taxon>
    </lineage>
</organism>
<dbReference type="EMBL" id="NMUE01000056">
    <property type="protein sequence ID" value="RFA93559.1"/>
    <property type="molecule type" value="Genomic_DNA"/>
</dbReference>
<proteinExistence type="predicted"/>
<keyword evidence="2" id="KW-0249">Electron transport</keyword>
<evidence type="ECO:0000256" key="1">
    <source>
        <dbReference type="ARBA" id="ARBA00022448"/>
    </source>
</evidence>
<keyword evidence="1" id="KW-0813">Transport</keyword>